<sequence length="174" mass="18946">MTKEEKLVVINNLAEQLQAYPHFYIADIESLNAEQTAALRRKCFESDVKLVVAKNTLLGKALEKVEKADADLVKVLEGPTSIMFAHVAKAPAVLIKEFRKKSDKPVLKAAFAEGCVYVGDDQLDALCNIKSKEELIGDIIALLQSPAKNVISALQANAGQKIAGIVKTLESRNN</sequence>
<evidence type="ECO:0000313" key="8">
    <source>
        <dbReference type="Proteomes" id="UP000183253"/>
    </source>
</evidence>
<comment type="function">
    <text evidence="1">Forms part of the ribosomal stalk, playing a central role in the interaction of the ribosome with GTP-bound translation factors.</text>
</comment>
<evidence type="ECO:0000256" key="4">
    <source>
        <dbReference type="ARBA" id="ARBA00023274"/>
    </source>
</evidence>
<evidence type="ECO:0000256" key="2">
    <source>
        <dbReference type="ARBA" id="ARBA00008889"/>
    </source>
</evidence>
<reference evidence="7 8" key="1">
    <citation type="submission" date="2016-10" db="EMBL/GenBank/DDBJ databases">
        <authorList>
            <person name="de Groot N.N."/>
        </authorList>
    </citation>
    <scope>NUCLEOTIDE SEQUENCE [LARGE SCALE GENOMIC DNA]</scope>
    <source>
        <strain evidence="7 8">DSM 25383</strain>
    </source>
</reference>
<evidence type="ECO:0000256" key="3">
    <source>
        <dbReference type="ARBA" id="ARBA00022980"/>
    </source>
</evidence>
<evidence type="ECO:0000256" key="1">
    <source>
        <dbReference type="ARBA" id="ARBA00002633"/>
    </source>
</evidence>
<dbReference type="Proteomes" id="UP000183253">
    <property type="component" value="Unassembled WGS sequence"/>
</dbReference>
<evidence type="ECO:0000313" key="7">
    <source>
        <dbReference type="EMBL" id="SEA78878.1"/>
    </source>
</evidence>
<keyword evidence="8" id="KW-1185">Reference proteome</keyword>
<proteinExistence type="inferred from homology"/>
<name>A0A1H4E297_9BACT</name>
<dbReference type="CDD" id="cd05797">
    <property type="entry name" value="Ribosomal_L10"/>
    <property type="match status" value="1"/>
</dbReference>
<dbReference type="PANTHER" id="PTHR11560">
    <property type="entry name" value="39S RIBOSOMAL PROTEIN L10, MITOCHONDRIAL"/>
    <property type="match status" value="1"/>
</dbReference>
<evidence type="ECO:0000256" key="6">
    <source>
        <dbReference type="ARBA" id="ARBA00035502"/>
    </source>
</evidence>
<dbReference type="RefSeq" id="WP_010266539.1">
    <property type="nucleotide sequence ID" value="NZ_CAEG01000021.1"/>
</dbReference>
<dbReference type="GO" id="GO:1990904">
    <property type="term" value="C:ribonucleoprotein complex"/>
    <property type="evidence" value="ECO:0007669"/>
    <property type="project" value="UniProtKB-KW"/>
</dbReference>
<comment type="similarity">
    <text evidence="2">Belongs to the universal ribosomal protein uL10 family.</text>
</comment>
<accession>A0A1H4E297</accession>
<dbReference type="InterPro" id="IPR043141">
    <property type="entry name" value="Ribosomal_uL10-like_sf"/>
</dbReference>
<protein>
    <recommendedName>
        <fullName evidence="5">Large ribosomal subunit protein uL10</fullName>
    </recommendedName>
    <alternativeName>
        <fullName evidence="6">50S ribosomal protein L10</fullName>
    </alternativeName>
</protein>
<gene>
    <name evidence="7" type="ORF">SAMN05444145_106142</name>
</gene>
<dbReference type="Pfam" id="PF00466">
    <property type="entry name" value="Ribosomal_L10"/>
    <property type="match status" value="1"/>
</dbReference>
<dbReference type="Gene3D" id="3.30.70.1730">
    <property type="match status" value="1"/>
</dbReference>
<keyword evidence="4" id="KW-0687">Ribonucleoprotein</keyword>
<dbReference type="EMBL" id="FNRI01000006">
    <property type="protein sequence ID" value="SEA78878.1"/>
    <property type="molecule type" value="Genomic_DNA"/>
</dbReference>
<dbReference type="GO" id="GO:0005840">
    <property type="term" value="C:ribosome"/>
    <property type="evidence" value="ECO:0007669"/>
    <property type="project" value="UniProtKB-KW"/>
</dbReference>
<dbReference type="STRING" id="1033731.SAMN05444145_106142"/>
<keyword evidence="3 7" id="KW-0689">Ribosomal protein</keyword>
<dbReference type="InterPro" id="IPR001790">
    <property type="entry name" value="Ribosomal_uL10"/>
</dbReference>
<dbReference type="AlphaFoldDB" id="A0A1H4E297"/>
<dbReference type="InterPro" id="IPR047865">
    <property type="entry name" value="Ribosomal_uL10_bac_type"/>
</dbReference>
<dbReference type="SUPFAM" id="SSF160369">
    <property type="entry name" value="Ribosomal protein L10-like"/>
    <property type="match status" value="1"/>
</dbReference>
<organism evidence="7 8">
    <name type="scientific">Alistipes timonensis JC136</name>
    <dbReference type="NCBI Taxonomy" id="1033731"/>
    <lineage>
        <taxon>Bacteria</taxon>
        <taxon>Pseudomonadati</taxon>
        <taxon>Bacteroidota</taxon>
        <taxon>Bacteroidia</taxon>
        <taxon>Bacteroidales</taxon>
        <taxon>Rikenellaceae</taxon>
        <taxon>Alistipes</taxon>
    </lineage>
</organism>
<evidence type="ECO:0000256" key="5">
    <source>
        <dbReference type="ARBA" id="ARBA00035202"/>
    </source>
</evidence>
<dbReference type="OrthoDB" id="1523686at2"/>
<dbReference type="NCBIfam" id="NF000955">
    <property type="entry name" value="PRK00099.1-1"/>
    <property type="match status" value="1"/>
</dbReference>